<evidence type="ECO:0000313" key="2">
    <source>
        <dbReference type="EMBL" id="MFC5731487.1"/>
    </source>
</evidence>
<dbReference type="InterPro" id="IPR036249">
    <property type="entry name" value="Thioredoxin-like_sf"/>
</dbReference>
<keyword evidence="3" id="KW-1185">Reference proteome</keyword>
<protein>
    <submittedName>
        <fullName evidence="2">Redoxin domain-containing protein</fullName>
    </submittedName>
</protein>
<comment type="caution">
    <text evidence="2">The sequence shown here is derived from an EMBL/GenBank/DDBJ whole genome shotgun (WGS) entry which is preliminary data.</text>
</comment>
<sequence>MTTAPPLDRSAAAGRRYRFGRPTFRIVLQDLRIPADHPGPGDKVPWFDLPTTDGGRFRSADIAARGRPLVLVFGSLTCPITEAAGPGLVDLHRRYGDAVDFVAVNVREAHPGADVQQPQYAESKMRHARALRQHHGFEFQVAVDQLDGIVHRAFGTRPSSAYVIDATGTIVFRAHWSNRLGALEDAVRAVHSGRTPSRGAVGQTVRALMGMAGFADVALQNAGRGAMRDFWLAAPPVAGYLTLSRVWMRLTNRSSANVRLDSRWRHTLRE</sequence>
<accession>A0ABW0ZLX7</accession>
<dbReference type="PANTHER" id="PTHR11781">
    <property type="entry name" value="IODOTHYRONINE DEIODINASE"/>
    <property type="match status" value="1"/>
</dbReference>
<proteinExistence type="predicted"/>
<dbReference type="Gene3D" id="3.40.30.10">
    <property type="entry name" value="Glutaredoxin"/>
    <property type="match status" value="1"/>
</dbReference>
<dbReference type="InterPro" id="IPR000643">
    <property type="entry name" value="Iodothyronine_deiodinase"/>
</dbReference>
<dbReference type="PROSITE" id="PS51352">
    <property type="entry name" value="THIOREDOXIN_2"/>
    <property type="match status" value="1"/>
</dbReference>
<dbReference type="Proteomes" id="UP001596072">
    <property type="component" value="Unassembled WGS sequence"/>
</dbReference>
<reference evidence="3" key="1">
    <citation type="journal article" date="2019" name="Int. J. Syst. Evol. Microbiol.">
        <title>The Global Catalogue of Microorganisms (GCM) 10K type strain sequencing project: providing services to taxonomists for standard genome sequencing and annotation.</title>
        <authorList>
            <consortium name="The Broad Institute Genomics Platform"/>
            <consortium name="The Broad Institute Genome Sequencing Center for Infectious Disease"/>
            <person name="Wu L."/>
            <person name="Ma J."/>
        </authorList>
    </citation>
    <scope>NUCLEOTIDE SEQUENCE [LARGE SCALE GENOMIC DNA]</scope>
    <source>
        <strain evidence="3">YIM 94188</strain>
    </source>
</reference>
<dbReference type="EMBL" id="JBHSNS010000016">
    <property type="protein sequence ID" value="MFC5731487.1"/>
    <property type="molecule type" value="Genomic_DNA"/>
</dbReference>
<organism evidence="2 3">
    <name type="scientific">Nocardioides vastitatis</name>
    <dbReference type="NCBI Taxonomy" id="2568655"/>
    <lineage>
        <taxon>Bacteria</taxon>
        <taxon>Bacillati</taxon>
        <taxon>Actinomycetota</taxon>
        <taxon>Actinomycetes</taxon>
        <taxon>Propionibacteriales</taxon>
        <taxon>Nocardioidaceae</taxon>
        <taxon>Nocardioides</taxon>
    </lineage>
</organism>
<name>A0ABW0ZLX7_9ACTN</name>
<dbReference type="PANTHER" id="PTHR11781:SF22">
    <property type="entry name" value="TYPE I IODOTHYRONINE DEIODINASE"/>
    <property type="match status" value="1"/>
</dbReference>
<evidence type="ECO:0000313" key="3">
    <source>
        <dbReference type="Proteomes" id="UP001596072"/>
    </source>
</evidence>
<dbReference type="InterPro" id="IPR000866">
    <property type="entry name" value="AhpC/TSA"/>
</dbReference>
<dbReference type="Pfam" id="PF00578">
    <property type="entry name" value="AhpC-TSA"/>
    <property type="match status" value="1"/>
</dbReference>
<feature type="domain" description="Thioredoxin" evidence="1">
    <location>
        <begin position="38"/>
        <end position="195"/>
    </location>
</feature>
<dbReference type="SUPFAM" id="SSF52833">
    <property type="entry name" value="Thioredoxin-like"/>
    <property type="match status" value="1"/>
</dbReference>
<gene>
    <name evidence="2" type="ORF">ACFPQB_21425</name>
</gene>
<evidence type="ECO:0000259" key="1">
    <source>
        <dbReference type="PROSITE" id="PS51352"/>
    </source>
</evidence>
<dbReference type="RefSeq" id="WP_206055926.1">
    <property type="nucleotide sequence ID" value="NZ_JBHSNS010000016.1"/>
</dbReference>
<dbReference type="InterPro" id="IPR013766">
    <property type="entry name" value="Thioredoxin_domain"/>
</dbReference>